<comment type="caution">
    <text evidence="14">The sequence shown here is derived from an EMBL/GenBank/DDBJ whole genome shotgun (WGS) entry which is preliminary data.</text>
</comment>
<dbReference type="InterPro" id="IPR003660">
    <property type="entry name" value="HAMP_dom"/>
</dbReference>
<feature type="compositionally biased region" description="Pro residues" evidence="10">
    <location>
        <begin position="227"/>
        <end position="237"/>
    </location>
</feature>
<dbReference type="InterPro" id="IPR036890">
    <property type="entry name" value="HATPase_C_sf"/>
</dbReference>
<dbReference type="PRINTS" id="PR00344">
    <property type="entry name" value="BCTRLSENSOR"/>
</dbReference>
<evidence type="ECO:0000256" key="8">
    <source>
        <dbReference type="ARBA" id="ARBA00022989"/>
    </source>
</evidence>
<evidence type="ECO:0000256" key="2">
    <source>
        <dbReference type="ARBA" id="ARBA00004236"/>
    </source>
</evidence>
<evidence type="ECO:0000256" key="3">
    <source>
        <dbReference type="ARBA" id="ARBA00012438"/>
    </source>
</evidence>
<dbReference type="CDD" id="cd00082">
    <property type="entry name" value="HisKA"/>
    <property type="match status" value="1"/>
</dbReference>
<dbReference type="RefSeq" id="WP_243742443.1">
    <property type="nucleotide sequence ID" value="NZ_SNYN01000004.1"/>
</dbReference>
<dbReference type="SUPFAM" id="SSF158472">
    <property type="entry name" value="HAMP domain-like"/>
    <property type="match status" value="1"/>
</dbReference>
<dbReference type="Proteomes" id="UP000295281">
    <property type="component" value="Unassembled WGS sequence"/>
</dbReference>
<gene>
    <name evidence="14" type="ORF">EV190_104227</name>
</gene>
<dbReference type="SUPFAM" id="SSF55874">
    <property type="entry name" value="ATPase domain of HSP90 chaperone/DNA topoisomerase II/histidine kinase"/>
    <property type="match status" value="1"/>
</dbReference>
<feature type="region of interest" description="Disordered" evidence="10">
    <location>
        <begin position="218"/>
        <end position="248"/>
    </location>
</feature>
<keyword evidence="5" id="KW-0808">Transferase</keyword>
<dbReference type="PROSITE" id="PS50885">
    <property type="entry name" value="HAMP"/>
    <property type="match status" value="1"/>
</dbReference>
<feature type="domain" description="Histidine kinase" evidence="12">
    <location>
        <begin position="429"/>
        <end position="643"/>
    </location>
</feature>
<dbReference type="Pfam" id="PF02518">
    <property type="entry name" value="HATPase_c"/>
    <property type="match status" value="1"/>
</dbReference>
<name>A0A4R6V559_9ACTN</name>
<keyword evidence="11" id="KW-0472">Membrane</keyword>
<dbReference type="EMBL" id="SNYN01000004">
    <property type="protein sequence ID" value="TDQ53437.1"/>
    <property type="molecule type" value="Genomic_DNA"/>
</dbReference>
<evidence type="ECO:0000259" key="12">
    <source>
        <dbReference type="PROSITE" id="PS50109"/>
    </source>
</evidence>
<dbReference type="Pfam" id="PF00512">
    <property type="entry name" value="HisKA"/>
    <property type="match status" value="1"/>
</dbReference>
<dbReference type="Gene3D" id="1.10.287.130">
    <property type="match status" value="1"/>
</dbReference>
<dbReference type="InterPro" id="IPR004358">
    <property type="entry name" value="Sig_transdc_His_kin-like_C"/>
</dbReference>
<dbReference type="SMART" id="SM00304">
    <property type="entry name" value="HAMP"/>
    <property type="match status" value="1"/>
</dbReference>
<evidence type="ECO:0000256" key="6">
    <source>
        <dbReference type="ARBA" id="ARBA00022692"/>
    </source>
</evidence>
<dbReference type="GO" id="GO:0000155">
    <property type="term" value="F:phosphorelay sensor kinase activity"/>
    <property type="evidence" value="ECO:0007669"/>
    <property type="project" value="InterPro"/>
</dbReference>
<dbReference type="PANTHER" id="PTHR43711:SF1">
    <property type="entry name" value="HISTIDINE KINASE 1"/>
    <property type="match status" value="1"/>
</dbReference>
<feature type="domain" description="HAMP" evidence="13">
    <location>
        <begin position="369"/>
        <end position="421"/>
    </location>
</feature>
<keyword evidence="7 14" id="KW-0418">Kinase</keyword>
<evidence type="ECO:0000256" key="5">
    <source>
        <dbReference type="ARBA" id="ARBA00022679"/>
    </source>
</evidence>
<proteinExistence type="predicted"/>
<evidence type="ECO:0000256" key="1">
    <source>
        <dbReference type="ARBA" id="ARBA00000085"/>
    </source>
</evidence>
<dbReference type="CDD" id="cd06225">
    <property type="entry name" value="HAMP"/>
    <property type="match status" value="1"/>
</dbReference>
<dbReference type="InterPro" id="IPR036097">
    <property type="entry name" value="HisK_dim/P_sf"/>
</dbReference>
<dbReference type="InterPro" id="IPR003661">
    <property type="entry name" value="HisK_dim/P_dom"/>
</dbReference>
<dbReference type="SMART" id="SM00388">
    <property type="entry name" value="HisKA"/>
    <property type="match status" value="1"/>
</dbReference>
<dbReference type="InterPro" id="IPR005467">
    <property type="entry name" value="His_kinase_dom"/>
</dbReference>
<feature type="transmembrane region" description="Helical" evidence="11">
    <location>
        <begin position="20"/>
        <end position="44"/>
    </location>
</feature>
<accession>A0A4R6V559</accession>
<keyword evidence="8 11" id="KW-1133">Transmembrane helix</keyword>
<protein>
    <recommendedName>
        <fullName evidence="3">histidine kinase</fullName>
        <ecNumber evidence="3">2.7.13.3</ecNumber>
    </recommendedName>
</protein>
<dbReference type="SUPFAM" id="SSF47384">
    <property type="entry name" value="Homodimeric domain of signal transducing histidine kinase"/>
    <property type="match status" value="1"/>
</dbReference>
<sequence length="646" mass="68246">MSRRRGHSPASEGPRLRHRLSVRVLTSYILVTICSVTATAWVAVQGTSGAIRTEQGQTLADDTRIYDALLGYAATHPDWEGVDGLVGDLAAETGRRITLTTQDRVLVVDSDPDAPAPRGRASSVVDPMAVDVTLVPDSAPDRIDARAVGPFALPEAERTELLGLARTQAECFGNDGWEMEVDVGPSGRPALRPASGASEPSSDHYCWWIEEDPYFAFPSPASTGAPGPVPPAEPTPAPDSGSASLLNTPTGTEEAALAELGELASACALERDAEHRPPVLGDVFALTGPSDSAMSDPSGRPADGVCVEAARHELLAPYTASAVLLFISDPTDGAAESGLALSREGLVRIIGLVAVVLALAVGASVLLSTRLTRPLRTLTDAVQRVRAGQDPAGVRVSDRGEIGRLAQAFNDMSRHLGDLERQRKDMISDISHELRTPLANIRSWLEAAQDGLADLDHERRATLIGEALLLQRLIDDLQDLAQADAGELRLHPEPVDLRDIVAQVVEGHRTGAGAAGIDLTGRVEGDLVLTADPARLRQAVGNLVSNALRHTPEGGRVTVRAFQRGDLAAIEVEDTGEGIAPEHLPRLFDRFWRADKSRSRRTGGSGLGLAIVRHIAELHGGHALAVSTPGAGSAFTIVLPSAPQDT</sequence>
<evidence type="ECO:0000313" key="15">
    <source>
        <dbReference type="Proteomes" id="UP000295281"/>
    </source>
</evidence>
<dbReference type="EC" id="2.7.13.3" evidence="3"/>
<dbReference type="PANTHER" id="PTHR43711">
    <property type="entry name" value="TWO-COMPONENT HISTIDINE KINASE"/>
    <property type="match status" value="1"/>
</dbReference>
<dbReference type="InterPro" id="IPR003594">
    <property type="entry name" value="HATPase_dom"/>
</dbReference>
<keyword evidence="6 11" id="KW-0812">Transmembrane</keyword>
<organism evidence="14 15">
    <name type="scientific">Actinorugispora endophytica</name>
    <dbReference type="NCBI Taxonomy" id="1605990"/>
    <lineage>
        <taxon>Bacteria</taxon>
        <taxon>Bacillati</taxon>
        <taxon>Actinomycetota</taxon>
        <taxon>Actinomycetes</taxon>
        <taxon>Streptosporangiales</taxon>
        <taxon>Nocardiopsidaceae</taxon>
        <taxon>Actinorugispora</taxon>
    </lineage>
</organism>
<dbReference type="PROSITE" id="PS50109">
    <property type="entry name" value="HIS_KIN"/>
    <property type="match status" value="1"/>
</dbReference>
<dbReference type="AlphaFoldDB" id="A0A4R6V559"/>
<dbReference type="Gene3D" id="6.10.340.10">
    <property type="match status" value="1"/>
</dbReference>
<evidence type="ECO:0000313" key="14">
    <source>
        <dbReference type="EMBL" id="TDQ53437.1"/>
    </source>
</evidence>
<dbReference type="CDD" id="cd00075">
    <property type="entry name" value="HATPase"/>
    <property type="match status" value="1"/>
</dbReference>
<dbReference type="Pfam" id="PF00672">
    <property type="entry name" value="HAMP"/>
    <property type="match status" value="1"/>
</dbReference>
<dbReference type="FunFam" id="3.30.565.10:FF:000006">
    <property type="entry name" value="Sensor histidine kinase WalK"/>
    <property type="match status" value="1"/>
</dbReference>
<feature type="transmembrane region" description="Helical" evidence="11">
    <location>
        <begin position="346"/>
        <end position="367"/>
    </location>
</feature>
<reference evidence="14 15" key="1">
    <citation type="submission" date="2019-03" db="EMBL/GenBank/DDBJ databases">
        <title>Genomic Encyclopedia of Type Strains, Phase IV (KMG-IV): sequencing the most valuable type-strain genomes for metagenomic binning, comparative biology and taxonomic classification.</title>
        <authorList>
            <person name="Goeker M."/>
        </authorList>
    </citation>
    <scope>NUCLEOTIDE SEQUENCE [LARGE SCALE GENOMIC DNA]</scope>
    <source>
        <strain evidence="14 15">DSM 46770</strain>
    </source>
</reference>
<evidence type="ECO:0000256" key="4">
    <source>
        <dbReference type="ARBA" id="ARBA00022553"/>
    </source>
</evidence>
<keyword evidence="15" id="KW-1185">Reference proteome</keyword>
<evidence type="ECO:0000259" key="13">
    <source>
        <dbReference type="PROSITE" id="PS50885"/>
    </source>
</evidence>
<evidence type="ECO:0000256" key="10">
    <source>
        <dbReference type="SAM" id="MobiDB-lite"/>
    </source>
</evidence>
<comment type="subcellular location">
    <subcellularLocation>
        <location evidence="2">Cell membrane</location>
    </subcellularLocation>
</comment>
<evidence type="ECO:0000256" key="9">
    <source>
        <dbReference type="ARBA" id="ARBA00023012"/>
    </source>
</evidence>
<evidence type="ECO:0000256" key="7">
    <source>
        <dbReference type="ARBA" id="ARBA00022777"/>
    </source>
</evidence>
<keyword evidence="9" id="KW-0902">Two-component regulatory system</keyword>
<comment type="catalytic activity">
    <reaction evidence="1">
        <text>ATP + protein L-histidine = ADP + protein N-phospho-L-histidine.</text>
        <dbReference type="EC" id="2.7.13.3"/>
    </reaction>
</comment>
<dbReference type="SMART" id="SM00387">
    <property type="entry name" value="HATPase_c"/>
    <property type="match status" value="1"/>
</dbReference>
<dbReference type="Gene3D" id="3.30.565.10">
    <property type="entry name" value="Histidine kinase-like ATPase, C-terminal domain"/>
    <property type="match status" value="1"/>
</dbReference>
<dbReference type="GO" id="GO:0005886">
    <property type="term" value="C:plasma membrane"/>
    <property type="evidence" value="ECO:0007669"/>
    <property type="project" value="UniProtKB-SubCell"/>
</dbReference>
<evidence type="ECO:0000256" key="11">
    <source>
        <dbReference type="SAM" id="Phobius"/>
    </source>
</evidence>
<keyword evidence="4" id="KW-0597">Phosphoprotein</keyword>
<dbReference type="InterPro" id="IPR050736">
    <property type="entry name" value="Sensor_HK_Regulatory"/>
</dbReference>